<comment type="caution">
    <text evidence="5">The sequence shown here is derived from an EMBL/GenBank/DDBJ whole genome shotgun (WGS) entry which is preliminary data.</text>
</comment>
<dbReference type="PANTHER" id="PTHR43685:SF5">
    <property type="entry name" value="GLYCOSYLTRANSFERASE EPSE-RELATED"/>
    <property type="match status" value="1"/>
</dbReference>
<evidence type="ECO:0000256" key="3">
    <source>
        <dbReference type="ARBA" id="ARBA00022679"/>
    </source>
</evidence>
<gene>
    <name evidence="5" type="ORF">GCM10010439_41620</name>
</gene>
<evidence type="ECO:0000313" key="5">
    <source>
        <dbReference type="EMBL" id="GAA2729874.1"/>
    </source>
</evidence>
<feature type="domain" description="Glycosyltransferase 2-like" evidence="4">
    <location>
        <begin position="5"/>
        <end position="135"/>
    </location>
</feature>
<proteinExistence type="inferred from homology"/>
<dbReference type="RefSeq" id="WP_344452223.1">
    <property type="nucleotide sequence ID" value="NZ_BAAATZ010000016.1"/>
</dbReference>
<dbReference type="PANTHER" id="PTHR43685">
    <property type="entry name" value="GLYCOSYLTRANSFERASE"/>
    <property type="match status" value="1"/>
</dbReference>
<evidence type="ECO:0000256" key="2">
    <source>
        <dbReference type="ARBA" id="ARBA00022676"/>
    </source>
</evidence>
<keyword evidence="3" id="KW-0808">Transferase</keyword>
<evidence type="ECO:0000313" key="6">
    <source>
        <dbReference type="Proteomes" id="UP001501842"/>
    </source>
</evidence>
<dbReference type="InterPro" id="IPR050834">
    <property type="entry name" value="Glycosyltransf_2"/>
</dbReference>
<dbReference type="Proteomes" id="UP001501842">
    <property type="component" value="Unassembled WGS sequence"/>
</dbReference>
<name>A0ABN3UC05_9ACTN</name>
<organism evidence="5 6">
    <name type="scientific">Actinocorallia aurantiaca</name>
    <dbReference type="NCBI Taxonomy" id="46204"/>
    <lineage>
        <taxon>Bacteria</taxon>
        <taxon>Bacillati</taxon>
        <taxon>Actinomycetota</taxon>
        <taxon>Actinomycetes</taxon>
        <taxon>Streptosporangiales</taxon>
        <taxon>Thermomonosporaceae</taxon>
        <taxon>Actinocorallia</taxon>
    </lineage>
</organism>
<dbReference type="Pfam" id="PF00535">
    <property type="entry name" value="Glycos_transf_2"/>
    <property type="match status" value="1"/>
</dbReference>
<dbReference type="InterPro" id="IPR029044">
    <property type="entry name" value="Nucleotide-diphossugar_trans"/>
</dbReference>
<sequence length="296" mass="32760">MTRYSVVIMTWNRCPELLRTLEAMTGLPGGPPVIVADNGSTDGTSAMVEERFPRVVLLRLRENLGAVARNIAVRHVTTPYVLFCDDDTWWRPEAPDRAADLLDAHPRLASVTGLILVEPDRTEDPLTAELRRSPLPAPPWLPGPALLGILAGASMLRVRAFREAGGFSPRLWLGGEEELLALDLAAADWWMCWAEQVVVHHAASPARDTRLRRRLGIRNTLWTAALRLPWPDVLRHARTVLGSAPLDRTTLAAVGDAMAGLPWVLRERRVVPDHVACGLRMLEGPRRASSARRYVG</sequence>
<reference evidence="5 6" key="1">
    <citation type="journal article" date="2019" name="Int. J. Syst. Evol. Microbiol.">
        <title>The Global Catalogue of Microorganisms (GCM) 10K type strain sequencing project: providing services to taxonomists for standard genome sequencing and annotation.</title>
        <authorList>
            <consortium name="The Broad Institute Genomics Platform"/>
            <consortium name="The Broad Institute Genome Sequencing Center for Infectious Disease"/>
            <person name="Wu L."/>
            <person name="Ma J."/>
        </authorList>
    </citation>
    <scope>NUCLEOTIDE SEQUENCE [LARGE SCALE GENOMIC DNA]</scope>
    <source>
        <strain evidence="5 6">JCM 8201</strain>
    </source>
</reference>
<comment type="similarity">
    <text evidence="1">Belongs to the glycosyltransferase 2 family.</text>
</comment>
<dbReference type="CDD" id="cd00761">
    <property type="entry name" value="Glyco_tranf_GTA_type"/>
    <property type="match status" value="1"/>
</dbReference>
<evidence type="ECO:0000256" key="1">
    <source>
        <dbReference type="ARBA" id="ARBA00006739"/>
    </source>
</evidence>
<keyword evidence="2" id="KW-0328">Glycosyltransferase</keyword>
<dbReference type="InterPro" id="IPR001173">
    <property type="entry name" value="Glyco_trans_2-like"/>
</dbReference>
<protein>
    <submittedName>
        <fullName evidence="5">Glycosyltransferase</fullName>
    </submittedName>
</protein>
<accession>A0ABN3UC05</accession>
<dbReference type="SUPFAM" id="SSF53448">
    <property type="entry name" value="Nucleotide-diphospho-sugar transferases"/>
    <property type="match status" value="1"/>
</dbReference>
<dbReference type="Gene3D" id="3.90.550.10">
    <property type="entry name" value="Spore Coat Polysaccharide Biosynthesis Protein SpsA, Chain A"/>
    <property type="match status" value="1"/>
</dbReference>
<dbReference type="EMBL" id="BAAATZ010000016">
    <property type="protein sequence ID" value="GAA2729874.1"/>
    <property type="molecule type" value="Genomic_DNA"/>
</dbReference>
<evidence type="ECO:0000259" key="4">
    <source>
        <dbReference type="Pfam" id="PF00535"/>
    </source>
</evidence>
<keyword evidence="6" id="KW-1185">Reference proteome</keyword>